<evidence type="ECO:0000259" key="3">
    <source>
        <dbReference type="Pfam" id="PF16344"/>
    </source>
</evidence>
<keyword evidence="1" id="KW-0472">Membrane</keyword>
<name>A0ABY7TA58_9SPHI</name>
<dbReference type="PIRSF" id="PIRSF018266">
    <property type="entry name" value="FecR"/>
    <property type="match status" value="1"/>
</dbReference>
<evidence type="ECO:0000259" key="2">
    <source>
        <dbReference type="Pfam" id="PF04773"/>
    </source>
</evidence>
<keyword evidence="5" id="KW-1185">Reference proteome</keyword>
<evidence type="ECO:0000256" key="1">
    <source>
        <dbReference type="SAM" id="Phobius"/>
    </source>
</evidence>
<feature type="domain" description="Protein FecR C-terminal" evidence="3">
    <location>
        <begin position="254"/>
        <end position="320"/>
    </location>
</feature>
<keyword evidence="1" id="KW-0812">Transmembrane</keyword>
<dbReference type="InterPro" id="IPR012373">
    <property type="entry name" value="Ferrdict_sens_TM"/>
</dbReference>
<dbReference type="PANTHER" id="PTHR30273">
    <property type="entry name" value="PERIPLASMIC SIGNAL SENSOR AND SIGMA FACTOR ACTIVATOR FECR-RELATED"/>
    <property type="match status" value="1"/>
</dbReference>
<dbReference type="RefSeq" id="WP_273631685.1">
    <property type="nucleotide sequence ID" value="NZ_CP117167.1"/>
</dbReference>
<evidence type="ECO:0000313" key="4">
    <source>
        <dbReference type="EMBL" id="WCT13400.1"/>
    </source>
</evidence>
<feature type="domain" description="FecR protein" evidence="2">
    <location>
        <begin position="118"/>
        <end position="210"/>
    </location>
</feature>
<dbReference type="Gene3D" id="2.60.120.1440">
    <property type="match status" value="1"/>
</dbReference>
<dbReference type="Gene3D" id="3.55.50.30">
    <property type="match status" value="1"/>
</dbReference>
<evidence type="ECO:0000313" key="5">
    <source>
        <dbReference type="Proteomes" id="UP001216139"/>
    </source>
</evidence>
<reference evidence="4 5" key="1">
    <citation type="submission" date="2023-02" db="EMBL/GenBank/DDBJ databases">
        <title>Genome sequence of Mucilaginibacter jinjuensis strain KACC 16571.</title>
        <authorList>
            <person name="Kim S."/>
            <person name="Heo J."/>
            <person name="Kwon S.-W."/>
        </authorList>
    </citation>
    <scope>NUCLEOTIDE SEQUENCE [LARGE SCALE GENOMIC DNA]</scope>
    <source>
        <strain evidence="4 5">KACC 16571</strain>
    </source>
</reference>
<protein>
    <submittedName>
        <fullName evidence="4">FecR domain-containing protein</fullName>
    </submittedName>
</protein>
<dbReference type="Pfam" id="PF16344">
    <property type="entry name" value="FecR_C"/>
    <property type="match status" value="1"/>
</dbReference>
<dbReference type="InterPro" id="IPR032508">
    <property type="entry name" value="FecR_C"/>
</dbReference>
<proteinExistence type="predicted"/>
<dbReference type="Pfam" id="PF04773">
    <property type="entry name" value="FecR"/>
    <property type="match status" value="1"/>
</dbReference>
<feature type="transmembrane region" description="Helical" evidence="1">
    <location>
        <begin position="83"/>
        <end position="103"/>
    </location>
</feature>
<organism evidence="4 5">
    <name type="scientific">Mucilaginibacter jinjuensis</name>
    <dbReference type="NCBI Taxonomy" id="1176721"/>
    <lineage>
        <taxon>Bacteria</taxon>
        <taxon>Pseudomonadati</taxon>
        <taxon>Bacteroidota</taxon>
        <taxon>Sphingobacteriia</taxon>
        <taxon>Sphingobacteriales</taxon>
        <taxon>Sphingobacteriaceae</taxon>
        <taxon>Mucilaginibacter</taxon>
    </lineage>
</organism>
<dbReference type="Proteomes" id="UP001216139">
    <property type="component" value="Chromosome"/>
</dbReference>
<dbReference type="InterPro" id="IPR006860">
    <property type="entry name" value="FecR"/>
</dbReference>
<dbReference type="PANTHER" id="PTHR30273:SF2">
    <property type="entry name" value="PROTEIN FECR"/>
    <property type="match status" value="1"/>
</dbReference>
<gene>
    <name evidence="4" type="ORF">PQO05_05560</name>
</gene>
<sequence>MVALNKSELKQLLHKQAQNTLTPDEQQRLDEWYEAFDTTQKDLTVFNDTEHENEIKQRLLNRILQSEILAEPNDRKRVRFLNIWQWSSVAAVLLMVIGAVSFWKFNTAGNHEKLLSFQTTQGQLRQITLDDGSQIWLNAGSKLSYPKHFDASRREVYLDGEAYFDVKHNVEKPFVVHTDRLTTNVLGTAFSVTAYKNMPVEAVTLMRGKVQVAHGKEVLGFLTPDKRIEYDINTGKSRLMNVDAASLISWKEGKLQFEDQDMQDISARLGRWYGYTFKFENNQIKNCRYTASFNNRIPLKNLLKVMKEISLVKYRIDTTQKTVTLLGTGCNQ</sequence>
<keyword evidence="1" id="KW-1133">Transmembrane helix</keyword>
<dbReference type="EMBL" id="CP117167">
    <property type="protein sequence ID" value="WCT13400.1"/>
    <property type="molecule type" value="Genomic_DNA"/>
</dbReference>
<accession>A0ABY7TA58</accession>